<evidence type="ECO:0000313" key="1">
    <source>
        <dbReference type="EMBL" id="OCF27057.1"/>
    </source>
</evidence>
<reference evidence="1" key="3">
    <citation type="submission" date="2014-01" db="EMBL/GenBank/DDBJ databases">
        <title>Evolution of pathogenesis and genome organization in the Tremellales.</title>
        <authorList>
            <person name="Cuomo C."/>
            <person name="Litvintseva A."/>
            <person name="Heitman J."/>
            <person name="Chen Y."/>
            <person name="Sun S."/>
            <person name="Springer D."/>
            <person name="Dromer F."/>
            <person name="Young S."/>
            <person name="Zeng Q."/>
            <person name="Chapman S."/>
            <person name="Gujja S."/>
            <person name="Saif S."/>
            <person name="Birren B."/>
        </authorList>
    </citation>
    <scope>NUCLEOTIDE SEQUENCE</scope>
    <source>
        <strain evidence="1">CBS 10118</strain>
    </source>
</reference>
<protein>
    <submittedName>
        <fullName evidence="1">Uncharacterized protein</fullName>
    </submittedName>
</protein>
<gene>
    <name evidence="1" type="ORF">I302_01892</name>
    <name evidence="2" type="ORF">I302_103194</name>
</gene>
<evidence type="ECO:0000313" key="2">
    <source>
        <dbReference type="EMBL" id="WVW81203.1"/>
    </source>
</evidence>
<keyword evidence="3" id="KW-1185">Reference proteome</keyword>
<reference evidence="1" key="1">
    <citation type="submission" date="2013-07" db="EMBL/GenBank/DDBJ databases">
        <title>The Genome Sequence of Cryptococcus bestiolae CBS10118.</title>
        <authorList>
            <consortium name="The Broad Institute Genome Sequencing Platform"/>
            <person name="Cuomo C."/>
            <person name="Litvintseva A."/>
            <person name="Chen Y."/>
            <person name="Heitman J."/>
            <person name="Sun S."/>
            <person name="Springer D."/>
            <person name="Dromer F."/>
            <person name="Young S.K."/>
            <person name="Zeng Q."/>
            <person name="Gargeya S."/>
            <person name="Fitzgerald M."/>
            <person name="Abouelleil A."/>
            <person name="Alvarado L."/>
            <person name="Berlin A.M."/>
            <person name="Chapman S.B."/>
            <person name="Dewar J."/>
            <person name="Goldberg J."/>
            <person name="Griggs A."/>
            <person name="Gujja S."/>
            <person name="Hansen M."/>
            <person name="Howarth C."/>
            <person name="Imamovic A."/>
            <person name="Larimer J."/>
            <person name="McCowan C."/>
            <person name="Murphy C."/>
            <person name="Pearson M."/>
            <person name="Priest M."/>
            <person name="Roberts A."/>
            <person name="Saif S."/>
            <person name="Shea T."/>
            <person name="Sykes S."/>
            <person name="Wortman J."/>
            <person name="Nusbaum C."/>
            <person name="Birren B."/>
        </authorList>
    </citation>
    <scope>NUCLEOTIDE SEQUENCE [LARGE SCALE GENOMIC DNA]</scope>
    <source>
        <strain evidence="1">CBS 10118</strain>
    </source>
</reference>
<dbReference type="EMBL" id="CP144542">
    <property type="protein sequence ID" value="WVW81203.1"/>
    <property type="molecule type" value="Genomic_DNA"/>
</dbReference>
<dbReference type="AlphaFoldDB" id="A0A1B9G7P6"/>
<proteinExistence type="predicted"/>
<reference evidence="2" key="2">
    <citation type="submission" date="2013-07" db="EMBL/GenBank/DDBJ databases">
        <authorList>
            <consortium name="The Broad Institute Genome Sequencing Platform"/>
            <person name="Cuomo C."/>
            <person name="Litvintseva A."/>
            <person name="Chen Y."/>
            <person name="Heitman J."/>
            <person name="Sun S."/>
            <person name="Springer D."/>
            <person name="Dromer F."/>
            <person name="Young S.K."/>
            <person name="Zeng Q."/>
            <person name="Gargeya S."/>
            <person name="Fitzgerald M."/>
            <person name="Abouelleil A."/>
            <person name="Alvarado L."/>
            <person name="Berlin A.M."/>
            <person name="Chapman S.B."/>
            <person name="Dewar J."/>
            <person name="Goldberg J."/>
            <person name="Griggs A."/>
            <person name="Gujja S."/>
            <person name="Hansen M."/>
            <person name="Howarth C."/>
            <person name="Imamovic A."/>
            <person name="Larimer J."/>
            <person name="McCowan C."/>
            <person name="Murphy C."/>
            <person name="Pearson M."/>
            <person name="Priest M."/>
            <person name="Roberts A."/>
            <person name="Saif S."/>
            <person name="Shea T."/>
            <person name="Sykes S."/>
            <person name="Wortman J."/>
            <person name="Nusbaum C."/>
            <person name="Birren B."/>
        </authorList>
    </citation>
    <scope>NUCLEOTIDE SEQUENCE</scope>
    <source>
        <strain evidence="2">CBS 10118</strain>
    </source>
</reference>
<dbReference type="KEGG" id="kbi:30206291"/>
<dbReference type="GeneID" id="30206291"/>
<sequence>MDQFQVNFDKLCPVWIPPPNGTDGFIYHSTTFNRRDWDGSFQRYLATVNCLYVTLGSTRNVGGEIAEALGGAVIDEGW</sequence>
<evidence type="ECO:0000313" key="3">
    <source>
        <dbReference type="Proteomes" id="UP000092730"/>
    </source>
</evidence>
<name>A0A1B9G7P6_9TREE</name>
<accession>A0A1B9G7P6</accession>
<dbReference type="VEuPathDB" id="FungiDB:I302_01892"/>
<dbReference type="EMBL" id="KI894019">
    <property type="protein sequence ID" value="OCF27057.1"/>
    <property type="molecule type" value="Genomic_DNA"/>
</dbReference>
<dbReference type="OrthoDB" id="2560978at2759"/>
<organism evidence="1">
    <name type="scientific">Kwoniella bestiolae CBS 10118</name>
    <dbReference type="NCBI Taxonomy" id="1296100"/>
    <lineage>
        <taxon>Eukaryota</taxon>
        <taxon>Fungi</taxon>
        <taxon>Dikarya</taxon>
        <taxon>Basidiomycota</taxon>
        <taxon>Agaricomycotina</taxon>
        <taxon>Tremellomycetes</taxon>
        <taxon>Tremellales</taxon>
        <taxon>Cryptococcaceae</taxon>
        <taxon>Kwoniella</taxon>
    </lineage>
</organism>
<dbReference type="Proteomes" id="UP000092730">
    <property type="component" value="Chromosome 2"/>
</dbReference>
<dbReference type="RefSeq" id="XP_019048127.1">
    <property type="nucleotide sequence ID" value="XM_019188565.1"/>
</dbReference>
<reference evidence="2" key="4">
    <citation type="submission" date="2024-02" db="EMBL/GenBank/DDBJ databases">
        <title>Comparative genomics of Cryptococcus and Kwoniella reveals pathogenesis evolution and contrasting modes of karyotype evolution via chromosome fusion or intercentromeric recombination.</title>
        <authorList>
            <person name="Coelho M.A."/>
            <person name="David-Palma M."/>
            <person name="Shea T."/>
            <person name="Bowers K."/>
            <person name="McGinley-Smith S."/>
            <person name="Mohammad A.W."/>
            <person name="Gnirke A."/>
            <person name="Yurkov A.M."/>
            <person name="Nowrousian M."/>
            <person name="Sun S."/>
            <person name="Cuomo C.A."/>
            <person name="Heitman J."/>
        </authorList>
    </citation>
    <scope>NUCLEOTIDE SEQUENCE</scope>
    <source>
        <strain evidence="2">CBS 10118</strain>
    </source>
</reference>